<evidence type="ECO:0000256" key="23">
    <source>
        <dbReference type="SAM" id="MobiDB-lite"/>
    </source>
</evidence>
<dbReference type="Gene3D" id="3.20.20.20">
    <property type="entry name" value="Dihydropteroate synthase-like"/>
    <property type="match status" value="1"/>
</dbReference>
<feature type="domain" description="Hcy-binding" evidence="24">
    <location>
        <begin position="5"/>
        <end position="309"/>
    </location>
</feature>
<comment type="domain">
    <text evidence="21">Modular enzyme with four functionally distinct domains. The isolated Hcy-binding domain catalyzes methyl transfer from free methylcobalamin to homocysteine. The Hcy-binding domain in association with the pterin-binding domain catalyzes the methylation of cob(I)alamin by methyltetrahydrofolate and the methylation of homocysteine. The B12-binding domain binds the cofactor. The AdoMet activation domain binds S-adenosyl-L-methionine. Under aerobic conditions cob(I)alamin can be converted to inactive cob(II)alamin. Reductive methylation by S-adenosyl-L-methionine and flavodoxin regenerates methylcobalamin.</text>
</comment>
<evidence type="ECO:0000256" key="19">
    <source>
        <dbReference type="ARBA" id="ARBA00031040"/>
    </source>
</evidence>
<evidence type="ECO:0000259" key="28">
    <source>
        <dbReference type="PROSITE" id="PS51337"/>
    </source>
</evidence>
<dbReference type="Pfam" id="PF00809">
    <property type="entry name" value="Pterin_bind"/>
    <property type="match status" value="1"/>
</dbReference>
<evidence type="ECO:0000256" key="17">
    <source>
        <dbReference type="ARBA" id="ARBA00023285"/>
    </source>
</evidence>
<feature type="binding site" evidence="22">
    <location>
        <position position="228"/>
    </location>
    <ligand>
        <name>Zn(2+)</name>
        <dbReference type="ChEBI" id="CHEBI:29105"/>
    </ligand>
</feature>
<dbReference type="InterPro" id="IPR011005">
    <property type="entry name" value="Dihydropteroate_synth-like_sf"/>
</dbReference>
<evidence type="ECO:0000256" key="16">
    <source>
        <dbReference type="ARBA" id="ARBA00023167"/>
    </source>
</evidence>
<evidence type="ECO:0000259" key="26">
    <source>
        <dbReference type="PROSITE" id="PS50974"/>
    </source>
</evidence>
<dbReference type="InterPro" id="IPR006158">
    <property type="entry name" value="Cobalamin-bd"/>
</dbReference>
<dbReference type="InterPro" id="IPR004223">
    <property type="entry name" value="VitB12-dep_Met_synth_activ_dom"/>
</dbReference>
<dbReference type="CDD" id="cd02069">
    <property type="entry name" value="methionine_synthase_B12_BD"/>
    <property type="match status" value="1"/>
</dbReference>
<name>A0ABT5AUP4_9CYAN</name>
<dbReference type="EMBL" id="JAQMUH010000178">
    <property type="protein sequence ID" value="MDB9541046.1"/>
    <property type="molecule type" value="Genomic_DNA"/>
</dbReference>
<evidence type="ECO:0000256" key="8">
    <source>
        <dbReference type="ARBA" id="ARBA00022603"/>
    </source>
</evidence>
<comment type="catalytic activity">
    <reaction evidence="1 21">
        <text>(6S)-5-methyl-5,6,7,8-tetrahydrofolate + L-homocysteine = (6S)-5,6,7,8-tetrahydrofolate + L-methionine</text>
        <dbReference type="Rhea" id="RHEA:11172"/>
        <dbReference type="ChEBI" id="CHEBI:18608"/>
        <dbReference type="ChEBI" id="CHEBI:57453"/>
        <dbReference type="ChEBI" id="CHEBI:57844"/>
        <dbReference type="ChEBI" id="CHEBI:58199"/>
        <dbReference type="EC" id="2.1.1.13"/>
    </reaction>
</comment>
<comment type="cofactor">
    <cofactor evidence="2 21 22">
        <name>Zn(2+)</name>
        <dbReference type="ChEBI" id="CHEBI:29105"/>
    </cofactor>
</comment>
<dbReference type="InterPro" id="IPR036724">
    <property type="entry name" value="Cobalamin-bd_sf"/>
</dbReference>
<dbReference type="SUPFAM" id="SSF56507">
    <property type="entry name" value="Methionine synthase activation domain-like"/>
    <property type="match status" value="1"/>
</dbReference>
<sequence length="1175" mass="130484">MTHPFLEHLHSPNRPVIVFDGAMGTNLQSQNLTAEDFGGPEYEGCNEYLVYTNPEAVAKVHRDFLAAGADVIETDTFGATSIVLAEYDLAQKTYDLNKTAVEIAKRVAAEFSTPDKPRFVAGSMGPTTKLPTLGHIDFDTLKANFAEQAEALFDGGVDLFLVETCQDVLQIKAALNGIEEVFSKKGERRPLMVSVTMESMGTMLVGSEISAVLTILAPYPIDILGLNCATGPDLMKPHIKYLSEHSPFIVSCIPNAGLPENIGGKAHYRLTPLELRMALMHFVEDLGVQVIGGCCGTRPEHIQQLAEIAQNLKPKVRQHSLEPAAASIYSTQPYDQDNSFLIVGERLNASGSKKCRDLLNGEDWDGLVSMARAQVKEGAHILDVNVDYVGRDGVRDMHELVSRIVNNVTLPLMLDSTEWEKMEAGLKVAGGKCLLNSTNYEDGEPRFLKVLELAKKYGAGVVIGTIDEDGMARTAQKKFQIAQRAYRQALEYGIPPTEIFFDTLALPISTGIEEDRANGRATIESIRRIRQELPGCHVILGVSNISFGLNPAARVVLNSMFLHEAMTAGMDAAIVSPNKILPLSKIADNHQQVCQDLIYDRRKFEGDVCVYDPLGELTTLFEGVTTKREKGVDESLPIEERLKRHIIDGERIGLEAQLTKALEQYPPLEIINTFLLDGMKVVGELFGSGQMQLPFVLQSAETMKAAVAYLEPFMEKSESGNNAKGTFIIATVKGDVHDIGKNLVDIILSNNGYKVINLGIKQPVENIIEAYQQHKADCIAMSGLLVKSTAFMKDNLEAFNEKGITVPVILGGAALTPKFVYQDCQNTYKGKVIYGKDAFADLHFMDKLMPAKAANNWDDFQGFLDEVEAEPKITTSPAPSTQSPAPSDAQPVTIDTHPSEAVAVDIPRPTPPFWGTQLLQPADIPIEEVLWYLDLQALIAGQWQFRKPKEQSKEEYQEFLQQNVSPILEGWKERIITEKLLHPQVIYGYFPCQSQGNTLYIYDSHHPESEVRACFEFPRQKSLRRLCIADFFAPKESGVIDVFPMQAVTVGEIATEFAQKLFADNKYTDYLYFHGLAVQVAEALAEWTHARIRRELGFGANEPDNIRDILAQRYHGSRYSFGYPACPNMQDQYKQLELLESDRINLYMDESEQIYPEQSTTAIIAYHPVAKYFSA</sequence>
<dbReference type="NCBIfam" id="TIGR02082">
    <property type="entry name" value="metH"/>
    <property type="match status" value="1"/>
</dbReference>
<evidence type="ECO:0000256" key="21">
    <source>
        <dbReference type="PIRNR" id="PIRNR000381"/>
    </source>
</evidence>
<dbReference type="InterPro" id="IPR033706">
    <property type="entry name" value="Met_synthase_B12-bd"/>
</dbReference>
<feature type="domain" description="B12-binding N-terminal" evidence="28">
    <location>
        <begin position="629"/>
        <end position="722"/>
    </location>
</feature>
<dbReference type="PROSITE" id="PS51337">
    <property type="entry name" value="B12_BINDING_NTER"/>
    <property type="match status" value="1"/>
</dbReference>
<dbReference type="RefSeq" id="WP_271734311.1">
    <property type="nucleotide sequence ID" value="NZ_JANQDP010000186.1"/>
</dbReference>
<dbReference type="InterPro" id="IPR003759">
    <property type="entry name" value="Cbl-bd_cap"/>
</dbReference>
<evidence type="ECO:0000313" key="29">
    <source>
        <dbReference type="EMBL" id="MDB9541046.1"/>
    </source>
</evidence>
<dbReference type="InterPro" id="IPR036594">
    <property type="entry name" value="Meth_synthase_dom"/>
</dbReference>
<dbReference type="InterPro" id="IPR050554">
    <property type="entry name" value="Met_Synthase/Corrinoid"/>
</dbReference>
<keyword evidence="12 21" id="KW-0949">S-adenosyl-L-methionine</keyword>
<evidence type="ECO:0000256" key="20">
    <source>
        <dbReference type="NCBIfam" id="TIGR02082"/>
    </source>
</evidence>
<evidence type="ECO:0000256" key="6">
    <source>
        <dbReference type="ARBA" id="ARBA00012032"/>
    </source>
</evidence>
<dbReference type="CDD" id="cd00740">
    <property type="entry name" value="MeTr"/>
    <property type="match status" value="1"/>
</dbReference>
<dbReference type="InterPro" id="IPR037010">
    <property type="entry name" value="VitB12-dep_Met_synth_activ_sf"/>
</dbReference>
<feature type="region of interest" description="Disordered" evidence="23">
    <location>
        <begin position="873"/>
        <end position="893"/>
    </location>
</feature>
<evidence type="ECO:0000256" key="14">
    <source>
        <dbReference type="ARBA" id="ARBA00022737"/>
    </source>
</evidence>
<gene>
    <name evidence="29" type="primary">metH</name>
    <name evidence="29" type="ORF">PN457_15510</name>
</gene>
<evidence type="ECO:0000256" key="18">
    <source>
        <dbReference type="ARBA" id="ARBA00025552"/>
    </source>
</evidence>
<dbReference type="InterPro" id="IPR036589">
    <property type="entry name" value="HCY_dom_sf"/>
</dbReference>
<dbReference type="Pfam" id="PF02310">
    <property type="entry name" value="B12-binding"/>
    <property type="match status" value="1"/>
</dbReference>
<dbReference type="Pfam" id="PF02607">
    <property type="entry name" value="B12-binding_2"/>
    <property type="match status" value="1"/>
</dbReference>
<dbReference type="Gene3D" id="1.10.1240.10">
    <property type="entry name" value="Methionine synthase domain"/>
    <property type="match status" value="1"/>
</dbReference>
<dbReference type="PROSITE" id="PS50974">
    <property type="entry name" value="ADOMET_ACTIVATION"/>
    <property type="match status" value="1"/>
</dbReference>
<keyword evidence="17 21" id="KW-0170">Cobalt</keyword>
<dbReference type="Proteomes" id="UP001212499">
    <property type="component" value="Unassembled WGS sequence"/>
</dbReference>
<evidence type="ECO:0000259" key="27">
    <source>
        <dbReference type="PROSITE" id="PS51332"/>
    </source>
</evidence>
<dbReference type="Gene3D" id="3.20.20.330">
    <property type="entry name" value="Homocysteine-binding-like domain"/>
    <property type="match status" value="1"/>
</dbReference>
<dbReference type="SUPFAM" id="SSF52242">
    <property type="entry name" value="Cobalamin (vitamin B12)-binding domain"/>
    <property type="match status" value="1"/>
</dbReference>
<dbReference type="Pfam" id="PF02574">
    <property type="entry name" value="S-methyl_trans"/>
    <property type="match status" value="1"/>
</dbReference>
<keyword evidence="9 21" id="KW-0028">Amino-acid biosynthesis</keyword>
<feature type="domain" description="Pterin-binding" evidence="25">
    <location>
        <begin position="340"/>
        <end position="599"/>
    </location>
</feature>
<dbReference type="PIRSF" id="PIRSF000381">
    <property type="entry name" value="MetH"/>
    <property type="match status" value="1"/>
</dbReference>
<keyword evidence="10 21" id="KW-0846">Cobalamin</keyword>
<dbReference type="Gene3D" id="3.10.196.10">
    <property type="entry name" value="Vitamin B12-dependent methionine synthase, activation domain"/>
    <property type="match status" value="1"/>
</dbReference>
<evidence type="ECO:0000256" key="7">
    <source>
        <dbReference type="ARBA" id="ARBA00013998"/>
    </source>
</evidence>
<dbReference type="SUPFAM" id="SSF47644">
    <property type="entry name" value="Methionine synthase domain"/>
    <property type="match status" value="1"/>
</dbReference>
<dbReference type="SUPFAM" id="SSF82282">
    <property type="entry name" value="Homocysteine S-methyltransferase"/>
    <property type="match status" value="1"/>
</dbReference>
<dbReference type="PANTHER" id="PTHR45833">
    <property type="entry name" value="METHIONINE SYNTHASE"/>
    <property type="match status" value="1"/>
</dbReference>
<evidence type="ECO:0000313" key="30">
    <source>
        <dbReference type="Proteomes" id="UP001212499"/>
    </source>
</evidence>
<evidence type="ECO:0000256" key="12">
    <source>
        <dbReference type="ARBA" id="ARBA00022691"/>
    </source>
</evidence>
<dbReference type="PROSITE" id="PS51332">
    <property type="entry name" value="B12_BINDING"/>
    <property type="match status" value="1"/>
</dbReference>
<feature type="domain" description="AdoMet activation" evidence="26">
    <location>
        <begin position="885"/>
        <end position="1175"/>
    </location>
</feature>
<comment type="function">
    <text evidence="18 21">Catalyzes the transfer of a methyl group from methyl-cobalamin to homocysteine, yielding enzyme-bound cob(I)alamin and methionine. Subsequently, remethylates the cofactor using methyltetrahydrofolate.</text>
</comment>
<comment type="pathway">
    <text evidence="4 21">Amino-acid biosynthesis; L-methionine biosynthesis via de novo pathway; L-methionine from L-homocysteine (MetH route): step 1/1.</text>
</comment>
<dbReference type="EC" id="2.1.1.13" evidence="6 20"/>
<evidence type="ECO:0000256" key="10">
    <source>
        <dbReference type="ARBA" id="ARBA00022628"/>
    </source>
</evidence>
<dbReference type="PANTHER" id="PTHR45833:SF1">
    <property type="entry name" value="METHIONINE SYNTHASE"/>
    <property type="match status" value="1"/>
</dbReference>
<organism evidence="29 30">
    <name type="scientific">Anabaenopsis arnoldii</name>
    <dbReference type="NCBI Taxonomy" id="2152938"/>
    <lineage>
        <taxon>Bacteria</taxon>
        <taxon>Bacillati</taxon>
        <taxon>Cyanobacteriota</taxon>
        <taxon>Cyanophyceae</taxon>
        <taxon>Nostocales</taxon>
        <taxon>Nodulariaceae</taxon>
        <taxon>Anabaenopsis</taxon>
    </lineage>
</organism>
<feature type="binding site" evidence="22">
    <location>
        <position position="294"/>
    </location>
    <ligand>
        <name>Zn(2+)</name>
        <dbReference type="ChEBI" id="CHEBI:29105"/>
    </ligand>
</feature>
<proteinExistence type="inferred from homology"/>
<evidence type="ECO:0000259" key="25">
    <source>
        <dbReference type="PROSITE" id="PS50972"/>
    </source>
</evidence>
<evidence type="ECO:0000256" key="22">
    <source>
        <dbReference type="PROSITE-ProRule" id="PRU00333"/>
    </source>
</evidence>
<evidence type="ECO:0000256" key="1">
    <source>
        <dbReference type="ARBA" id="ARBA00001700"/>
    </source>
</evidence>
<feature type="compositionally biased region" description="Low complexity" evidence="23">
    <location>
        <begin position="874"/>
        <end position="891"/>
    </location>
</feature>
<feature type="binding site" evidence="22">
    <location>
        <position position="295"/>
    </location>
    <ligand>
        <name>Zn(2+)</name>
        <dbReference type="ChEBI" id="CHEBI:29105"/>
    </ligand>
</feature>
<dbReference type="PROSITE" id="PS50970">
    <property type="entry name" value="HCY"/>
    <property type="match status" value="1"/>
</dbReference>
<evidence type="ECO:0000256" key="13">
    <source>
        <dbReference type="ARBA" id="ARBA00022723"/>
    </source>
</evidence>
<feature type="domain" description="B12-binding" evidence="27">
    <location>
        <begin position="724"/>
        <end position="859"/>
    </location>
</feature>
<dbReference type="InterPro" id="IPR011822">
    <property type="entry name" value="MetH"/>
</dbReference>
<evidence type="ECO:0000256" key="3">
    <source>
        <dbReference type="ARBA" id="ARBA00001956"/>
    </source>
</evidence>
<keyword evidence="13 21" id="KW-0479">Metal-binding</keyword>
<evidence type="ECO:0000256" key="9">
    <source>
        <dbReference type="ARBA" id="ARBA00022605"/>
    </source>
</evidence>
<dbReference type="Pfam" id="PF02965">
    <property type="entry name" value="Met_synt_B12"/>
    <property type="match status" value="1"/>
</dbReference>
<keyword evidence="11 21" id="KW-0808">Transferase</keyword>
<evidence type="ECO:0000256" key="11">
    <source>
        <dbReference type="ARBA" id="ARBA00022679"/>
    </source>
</evidence>
<comment type="cofactor">
    <cofactor evidence="3 21">
        <name>methylcob(III)alamin</name>
        <dbReference type="ChEBI" id="CHEBI:28115"/>
    </cofactor>
</comment>
<reference evidence="29 30" key="1">
    <citation type="submission" date="2023-01" db="EMBL/GenBank/DDBJ databases">
        <title>Genomes from the Australian National Cyanobacteria Reference Collection.</title>
        <authorList>
            <person name="Willis A."/>
            <person name="Lee E.M.F."/>
        </authorList>
    </citation>
    <scope>NUCLEOTIDE SEQUENCE [LARGE SCALE GENOMIC DNA]</scope>
    <source>
        <strain evidence="29 30">CS-1033</strain>
    </source>
</reference>
<dbReference type="InterPro" id="IPR000489">
    <property type="entry name" value="Pterin-binding_dom"/>
</dbReference>
<dbReference type="SMART" id="SM01018">
    <property type="entry name" value="B12-binding_2"/>
    <property type="match status" value="1"/>
</dbReference>
<evidence type="ECO:0000256" key="15">
    <source>
        <dbReference type="ARBA" id="ARBA00022833"/>
    </source>
</evidence>
<keyword evidence="16 21" id="KW-0486">Methionine biosynthesis</keyword>
<dbReference type="SUPFAM" id="SSF51717">
    <property type="entry name" value="Dihydropteroate synthetase-like"/>
    <property type="match status" value="1"/>
</dbReference>
<evidence type="ECO:0000256" key="2">
    <source>
        <dbReference type="ARBA" id="ARBA00001947"/>
    </source>
</evidence>
<accession>A0ABT5AUP4</accession>
<keyword evidence="15 21" id="KW-0862">Zinc</keyword>
<evidence type="ECO:0000259" key="24">
    <source>
        <dbReference type="PROSITE" id="PS50970"/>
    </source>
</evidence>
<dbReference type="GO" id="GO:0032259">
    <property type="term" value="P:methylation"/>
    <property type="evidence" value="ECO:0007669"/>
    <property type="project" value="UniProtKB-KW"/>
</dbReference>
<dbReference type="PROSITE" id="PS50972">
    <property type="entry name" value="PTERIN_BINDING"/>
    <property type="match status" value="1"/>
</dbReference>
<protein>
    <recommendedName>
        <fullName evidence="7 20">Methionine synthase</fullName>
        <ecNumber evidence="6 20">2.1.1.13</ecNumber>
    </recommendedName>
    <alternativeName>
        <fullName evidence="19 21">5-methyltetrahydrofolate--homocysteine methyltransferase</fullName>
    </alternativeName>
</protein>
<evidence type="ECO:0000256" key="4">
    <source>
        <dbReference type="ARBA" id="ARBA00005178"/>
    </source>
</evidence>
<evidence type="ECO:0000256" key="5">
    <source>
        <dbReference type="ARBA" id="ARBA00010398"/>
    </source>
</evidence>
<comment type="similarity">
    <text evidence="5">Belongs to the vitamin-B12 dependent methionine synthase family.</text>
</comment>
<keyword evidence="8 21" id="KW-0489">Methyltransferase</keyword>
<keyword evidence="14" id="KW-0677">Repeat</keyword>
<keyword evidence="30" id="KW-1185">Reference proteome</keyword>
<dbReference type="GO" id="GO:0008705">
    <property type="term" value="F:methionine synthase activity"/>
    <property type="evidence" value="ECO:0007669"/>
    <property type="project" value="UniProtKB-EC"/>
</dbReference>
<dbReference type="InterPro" id="IPR003726">
    <property type="entry name" value="HCY_dom"/>
</dbReference>
<comment type="caution">
    <text evidence="29">The sequence shown here is derived from an EMBL/GenBank/DDBJ whole genome shotgun (WGS) entry which is preliminary data.</text>
</comment>
<dbReference type="Gene3D" id="3.40.50.280">
    <property type="entry name" value="Cobalamin-binding domain"/>
    <property type="match status" value="1"/>
</dbReference>